<feature type="signal peptide" evidence="5">
    <location>
        <begin position="1"/>
        <end position="21"/>
    </location>
</feature>
<keyword evidence="9" id="KW-1185">Reference proteome</keyword>
<dbReference type="InterPro" id="IPR011057">
    <property type="entry name" value="Mss4-like_sf"/>
</dbReference>
<feature type="compositionally biased region" description="Polar residues" evidence="6">
    <location>
        <begin position="64"/>
        <end position="74"/>
    </location>
</feature>
<evidence type="ECO:0000256" key="3">
    <source>
        <dbReference type="ARBA" id="ARBA00022833"/>
    </source>
</evidence>
<dbReference type="EC" id="1.8.4.12" evidence="5"/>
<dbReference type="RefSeq" id="XP_025346208.1">
    <property type="nucleotide sequence ID" value="XM_025493115.1"/>
</dbReference>
<evidence type="ECO:0000313" key="9">
    <source>
        <dbReference type="Proteomes" id="UP000245942"/>
    </source>
</evidence>
<organism evidence="8 9">
    <name type="scientific">Pseudomicrostroma glucosiphilum</name>
    <dbReference type="NCBI Taxonomy" id="1684307"/>
    <lineage>
        <taxon>Eukaryota</taxon>
        <taxon>Fungi</taxon>
        <taxon>Dikarya</taxon>
        <taxon>Basidiomycota</taxon>
        <taxon>Ustilaginomycotina</taxon>
        <taxon>Exobasidiomycetes</taxon>
        <taxon>Microstromatales</taxon>
        <taxon>Microstromatales incertae sedis</taxon>
        <taxon>Pseudomicrostroma</taxon>
    </lineage>
</organism>
<feature type="chain" id="PRO_5016190538" description="Peptide-methionine (R)-S-oxide reductase" evidence="5">
    <location>
        <begin position="22"/>
        <end position="209"/>
    </location>
</feature>
<dbReference type="Pfam" id="PF01641">
    <property type="entry name" value="SelR"/>
    <property type="match status" value="1"/>
</dbReference>
<reference evidence="8 9" key="1">
    <citation type="journal article" date="2018" name="Mol. Biol. Evol.">
        <title>Broad Genomic Sampling Reveals a Smut Pathogenic Ancestry of the Fungal Clade Ustilaginomycotina.</title>
        <authorList>
            <person name="Kijpornyongpan T."/>
            <person name="Mondo S.J."/>
            <person name="Barry K."/>
            <person name="Sandor L."/>
            <person name="Lee J."/>
            <person name="Lipzen A."/>
            <person name="Pangilinan J."/>
            <person name="LaButti K."/>
            <person name="Hainaut M."/>
            <person name="Henrissat B."/>
            <person name="Grigoriev I.V."/>
            <person name="Spatafora J.W."/>
            <person name="Aime M.C."/>
        </authorList>
    </citation>
    <scope>NUCLEOTIDE SEQUENCE [LARGE SCALE GENOMIC DNA]</scope>
    <source>
        <strain evidence="8 9">MCA 4718</strain>
    </source>
</reference>
<evidence type="ECO:0000313" key="8">
    <source>
        <dbReference type="EMBL" id="PWN19048.1"/>
    </source>
</evidence>
<name>A0A316U2J0_9BASI</name>
<evidence type="ECO:0000256" key="2">
    <source>
        <dbReference type="ARBA" id="ARBA00022723"/>
    </source>
</evidence>
<protein>
    <recommendedName>
        <fullName evidence="5">Peptide-methionine (R)-S-oxide reductase</fullName>
        <ecNumber evidence="5">1.8.4.12</ecNumber>
    </recommendedName>
</protein>
<dbReference type="PANTHER" id="PTHR46081:SF8">
    <property type="entry name" value="PEPTIDE METHIONINE SULFOXIDE REDUCTASE 2"/>
    <property type="match status" value="1"/>
</dbReference>
<accession>A0A316U2J0</accession>
<comment type="similarity">
    <text evidence="1 5">Belongs to the MsrB Met sulfoxide reductase family.</text>
</comment>
<evidence type="ECO:0000256" key="6">
    <source>
        <dbReference type="SAM" id="MobiDB-lite"/>
    </source>
</evidence>
<keyword evidence="2 5" id="KW-0479">Metal-binding</keyword>
<evidence type="ECO:0000256" key="4">
    <source>
        <dbReference type="ARBA" id="ARBA00023002"/>
    </source>
</evidence>
<evidence type="ECO:0000256" key="1">
    <source>
        <dbReference type="ARBA" id="ARBA00007174"/>
    </source>
</evidence>
<proteinExistence type="inferred from homology"/>
<dbReference type="GeneID" id="37014849"/>
<evidence type="ECO:0000259" key="7">
    <source>
        <dbReference type="PROSITE" id="PS51790"/>
    </source>
</evidence>
<dbReference type="STRING" id="1684307.A0A316U2J0"/>
<comment type="catalytic activity">
    <reaction evidence="5">
        <text>L-methionyl-[protein] + [thioredoxin]-disulfide + H2O = L-methionyl-(R)-S-oxide-[protein] + [thioredoxin]-dithiol</text>
        <dbReference type="Rhea" id="RHEA:24164"/>
        <dbReference type="Rhea" id="RHEA-COMP:10698"/>
        <dbReference type="Rhea" id="RHEA-COMP:10700"/>
        <dbReference type="Rhea" id="RHEA-COMP:12313"/>
        <dbReference type="Rhea" id="RHEA-COMP:12314"/>
        <dbReference type="ChEBI" id="CHEBI:15377"/>
        <dbReference type="ChEBI" id="CHEBI:16044"/>
        <dbReference type="ChEBI" id="CHEBI:29950"/>
        <dbReference type="ChEBI" id="CHEBI:45764"/>
        <dbReference type="ChEBI" id="CHEBI:50058"/>
        <dbReference type="EC" id="1.8.4.12"/>
    </reaction>
</comment>
<dbReference type="GO" id="GO:0006979">
    <property type="term" value="P:response to oxidative stress"/>
    <property type="evidence" value="ECO:0007669"/>
    <property type="project" value="InterPro"/>
</dbReference>
<feature type="compositionally biased region" description="Low complexity" evidence="6">
    <location>
        <begin position="42"/>
        <end position="58"/>
    </location>
</feature>
<dbReference type="PANTHER" id="PTHR46081">
    <property type="entry name" value="PEPTIDE METHIONINE SULFOXIDE REDUCTASE 2"/>
    <property type="match status" value="1"/>
</dbReference>
<dbReference type="EMBL" id="KZ819333">
    <property type="protein sequence ID" value="PWN19048.1"/>
    <property type="molecule type" value="Genomic_DNA"/>
</dbReference>
<dbReference type="Proteomes" id="UP000245942">
    <property type="component" value="Unassembled WGS sequence"/>
</dbReference>
<keyword evidence="4 5" id="KW-0560">Oxidoreductase</keyword>
<dbReference type="AlphaFoldDB" id="A0A316U2J0"/>
<dbReference type="InterPro" id="IPR028427">
    <property type="entry name" value="Met_Sox_Rdtase_MsrB"/>
</dbReference>
<feature type="region of interest" description="Disordered" evidence="6">
    <location>
        <begin position="42"/>
        <end position="81"/>
    </location>
</feature>
<dbReference type="GO" id="GO:0033743">
    <property type="term" value="F:peptide-methionine (R)-S-oxide reductase activity"/>
    <property type="evidence" value="ECO:0007669"/>
    <property type="project" value="UniProtKB-EC"/>
</dbReference>
<dbReference type="Gene3D" id="2.170.150.20">
    <property type="entry name" value="Peptide methionine sulfoxide reductase"/>
    <property type="match status" value="1"/>
</dbReference>
<keyword evidence="3 5" id="KW-0862">Zinc</keyword>
<dbReference type="GO" id="GO:0030091">
    <property type="term" value="P:protein repair"/>
    <property type="evidence" value="ECO:0007669"/>
    <property type="project" value="InterPro"/>
</dbReference>
<dbReference type="SUPFAM" id="SSF51316">
    <property type="entry name" value="Mss4-like"/>
    <property type="match status" value="1"/>
</dbReference>
<dbReference type="InterPro" id="IPR002579">
    <property type="entry name" value="Met_Sox_Rdtase_MsrB_dom"/>
</dbReference>
<gene>
    <name evidence="8" type="ORF">BCV69DRAFT_284647</name>
</gene>
<dbReference type="PROSITE" id="PS51790">
    <property type="entry name" value="MSRB"/>
    <property type="match status" value="1"/>
</dbReference>
<dbReference type="NCBIfam" id="TIGR00357">
    <property type="entry name" value="peptide-methionine (R)-S-oxide reductase MsrB"/>
    <property type="match status" value="1"/>
</dbReference>
<dbReference type="GO" id="GO:0046872">
    <property type="term" value="F:metal ion binding"/>
    <property type="evidence" value="ECO:0007669"/>
    <property type="project" value="UniProtKB-KW"/>
</dbReference>
<keyword evidence="5" id="KW-0732">Signal</keyword>
<evidence type="ECO:0000256" key="5">
    <source>
        <dbReference type="RuleBase" id="RU365044"/>
    </source>
</evidence>
<comment type="cofactor">
    <cofactor evidence="5">
        <name>Zn(2+)</name>
        <dbReference type="ChEBI" id="CHEBI:29105"/>
    </cofactor>
    <text evidence="5">Binds 1 zinc ion per subunit.</text>
</comment>
<feature type="domain" description="MsrB" evidence="7">
    <location>
        <begin position="81"/>
        <end position="205"/>
    </location>
</feature>
<dbReference type="OrthoDB" id="44061at2759"/>
<sequence length="209" mass="22814">MLLRPTTIAHRPLLTLALAASASLRLSSPQIATGSFALAAQQHNHNQQSPLQLSPSSPHIRNYSMGSNASTASNFPKGKSDTEWRAQLSPEQFRVLRQKGTEPGFTGKYDSHYPKKGVYTCAGCDSPLYTADLKFKSGCGWPAFFDAVPGAIDRHVDRTFGMKRTEITCKACGGHLGHVFEGEGFNNPTDERHCVNSISLNFSEDDKKA</sequence>